<evidence type="ECO:0000313" key="7">
    <source>
        <dbReference type="Proteomes" id="UP000595703"/>
    </source>
</evidence>
<keyword evidence="3" id="KW-0732">Signal</keyword>
<feature type="domain" description="SsuA/THI5-like" evidence="5">
    <location>
        <begin position="79"/>
        <end position="297"/>
    </location>
</feature>
<reference evidence="6 7" key="1">
    <citation type="journal article" date="2010" name="J. Bacteriol.">
        <title>Biochemical characterization of a novel indole prenyltransferase from Streptomyces sp. SN-593.</title>
        <authorList>
            <person name="Takahashi S."/>
            <person name="Takagi H."/>
            <person name="Toyoda A."/>
            <person name="Uramoto M."/>
            <person name="Nogawa T."/>
            <person name="Ueki M."/>
            <person name="Sakaki Y."/>
            <person name="Osada H."/>
        </authorList>
    </citation>
    <scope>NUCLEOTIDE SEQUENCE [LARGE SCALE GENOMIC DNA]</scope>
    <source>
        <strain evidence="6 7">SN-593</strain>
    </source>
</reference>
<proteinExistence type="inferred from homology"/>
<sequence length="369" mass="37622">MIHHDTQARGPRTPAAARRGRAAFTRPGVRAGARFVAAGSTVALCAVVLTACGGSGSGKNADGTTTVTVGVAGNIFDMPIRLAEANGYFSKQKLKVKYVTTTAATGTSALESGSIQFLNDSPTDFLSAIGKNVPETAIAADGGGNPLGLIVSTKFAKAHQLTAATPAAQVAKALDGSTGGSSSANTKGEASVYLKAFGVDPGKVKWVSLPSPAADKAALKSNQIDWFVTSQPTPLAIQGTGDGVVVADSTKVTAWSEEAAGYGQAVVARNSYLSQHADVAKKFATAVQQATAYMNANIDSATVQNVAAGALPGVSASVIKASLPQVGWPKSDAMTAADWTKTVTFINSLGALTKDAEITPDNYTNKYLP</sequence>
<evidence type="ECO:0000259" key="5">
    <source>
        <dbReference type="Pfam" id="PF09084"/>
    </source>
</evidence>
<dbReference type="PANTHER" id="PTHR30024">
    <property type="entry name" value="ALIPHATIC SULFONATES-BINDING PROTEIN-RELATED"/>
    <property type="match status" value="1"/>
</dbReference>
<dbReference type="AlphaFoldDB" id="A0A7U3UYN1"/>
<dbReference type="GO" id="GO:0042918">
    <property type="term" value="P:alkanesulfonate transmembrane transport"/>
    <property type="evidence" value="ECO:0007669"/>
    <property type="project" value="TreeGrafter"/>
</dbReference>
<dbReference type="PANTHER" id="PTHR30024:SF47">
    <property type="entry name" value="TAURINE-BINDING PERIPLASMIC PROTEIN"/>
    <property type="match status" value="1"/>
</dbReference>
<evidence type="ECO:0000256" key="4">
    <source>
        <dbReference type="SAM" id="MobiDB-lite"/>
    </source>
</evidence>
<evidence type="ECO:0000256" key="2">
    <source>
        <dbReference type="ARBA" id="ARBA00010742"/>
    </source>
</evidence>
<comment type="similarity">
    <text evidence="2">Belongs to the bacterial solute-binding protein SsuA/TauA family.</text>
</comment>
<reference evidence="6 7" key="4">
    <citation type="journal article" date="2020" name="Sci. Rep.">
        <title>beta-carboline chemical signals induce reveromycin production through a LuxR family regulator in Streptomyces sp. SN-593.</title>
        <authorList>
            <person name="Panthee S."/>
            <person name="Kito N."/>
            <person name="Hayashi T."/>
            <person name="Shimizu T."/>
            <person name="Ishikawa J."/>
            <person name="Hamamoto H."/>
            <person name="Osada H."/>
            <person name="Takahashi S."/>
        </authorList>
    </citation>
    <scope>NUCLEOTIDE SEQUENCE [LARGE SCALE GENOMIC DNA]</scope>
    <source>
        <strain evidence="6 7">SN-593</strain>
    </source>
</reference>
<evidence type="ECO:0000256" key="3">
    <source>
        <dbReference type="ARBA" id="ARBA00022729"/>
    </source>
</evidence>
<dbReference type="Pfam" id="PF09084">
    <property type="entry name" value="NMT1"/>
    <property type="match status" value="1"/>
</dbReference>
<dbReference type="InterPro" id="IPR015168">
    <property type="entry name" value="SsuA/THI5"/>
</dbReference>
<dbReference type="KEGG" id="arev:RVR_8591"/>
<dbReference type="RefSeq" id="WP_202237189.1">
    <property type="nucleotide sequence ID" value="NZ_AP018365.1"/>
</dbReference>
<dbReference type="SUPFAM" id="SSF53850">
    <property type="entry name" value="Periplasmic binding protein-like II"/>
    <property type="match status" value="1"/>
</dbReference>
<organism evidence="6 7">
    <name type="scientific">Actinacidiphila reveromycinica</name>
    <dbReference type="NCBI Taxonomy" id="659352"/>
    <lineage>
        <taxon>Bacteria</taxon>
        <taxon>Bacillati</taxon>
        <taxon>Actinomycetota</taxon>
        <taxon>Actinomycetes</taxon>
        <taxon>Kitasatosporales</taxon>
        <taxon>Streptomycetaceae</taxon>
        <taxon>Actinacidiphila</taxon>
    </lineage>
</organism>
<protein>
    <recommendedName>
        <fullName evidence="5">SsuA/THI5-like domain-containing protein</fullName>
    </recommendedName>
</protein>
<gene>
    <name evidence="6" type="ORF">RVR_8591</name>
</gene>
<dbReference type="EMBL" id="AP018365">
    <property type="protein sequence ID" value="BBB01274.1"/>
    <property type="molecule type" value="Genomic_DNA"/>
</dbReference>
<name>A0A7U3UYN1_9ACTN</name>
<feature type="region of interest" description="Disordered" evidence="4">
    <location>
        <begin position="1"/>
        <end position="20"/>
    </location>
</feature>
<dbReference type="GO" id="GO:0042597">
    <property type="term" value="C:periplasmic space"/>
    <property type="evidence" value="ECO:0007669"/>
    <property type="project" value="UniProtKB-SubCell"/>
</dbReference>
<reference evidence="6 7" key="2">
    <citation type="journal article" date="2011" name="J. Antibiot.">
        <title>Furaquinocins I and J: novel polyketide isoprenoid hybrid compounds from Streptomyces reveromyceticus SN-593.</title>
        <authorList>
            <person name="Panthee S."/>
            <person name="Takahashi S."/>
            <person name="Takagi H."/>
            <person name="Nogawa T."/>
            <person name="Oowada E."/>
            <person name="Uramoto M."/>
            <person name="Osada H."/>
        </authorList>
    </citation>
    <scope>NUCLEOTIDE SEQUENCE [LARGE SCALE GENOMIC DNA]</scope>
    <source>
        <strain evidence="6 7">SN-593</strain>
    </source>
</reference>
<evidence type="ECO:0000313" key="6">
    <source>
        <dbReference type="EMBL" id="BBB01274.1"/>
    </source>
</evidence>
<keyword evidence="7" id="KW-1185">Reference proteome</keyword>
<feature type="compositionally biased region" description="Low complexity" evidence="4">
    <location>
        <begin position="8"/>
        <end position="20"/>
    </location>
</feature>
<dbReference type="Proteomes" id="UP000595703">
    <property type="component" value="Chromosome"/>
</dbReference>
<reference evidence="6 7" key="3">
    <citation type="journal article" date="2011" name="Nat. Chem. Biol.">
        <title>Reveromycin A biosynthesis uses RevG and RevJ for stereospecific spiroacetal formation.</title>
        <authorList>
            <person name="Takahashi S."/>
            <person name="Toyoda A."/>
            <person name="Sekiyama Y."/>
            <person name="Takagi H."/>
            <person name="Nogawa T."/>
            <person name="Uramoto M."/>
            <person name="Suzuki R."/>
            <person name="Koshino H."/>
            <person name="Kumano T."/>
            <person name="Panthee S."/>
            <person name="Dairi T."/>
            <person name="Ishikawa J."/>
            <person name="Ikeda H."/>
            <person name="Sakaki Y."/>
            <person name="Osada H."/>
        </authorList>
    </citation>
    <scope>NUCLEOTIDE SEQUENCE [LARGE SCALE GENOMIC DNA]</scope>
    <source>
        <strain evidence="6 7">SN-593</strain>
    </source>
</reference>
<evidence type="ECO:0000256" key="1">
    <source>
        <dbReference type="ARBA" id="ARBA00004418"/>
    </source>
</evidence>
<dbReference type="Gene3D" id="3.40.190.10">
    <property type="entry name" value="Periplasmic binding protein-like II"/>
    <property type="match status" value="2"/>
</dbReference>
<comment type="subcellular location">
    <subcellularLocation>
        <location evidence="1">Periplasm</location>
    </subcellularLocation>
</comment>
<accession>A0A7U3UYN1</accession>